<reference evidence="1 2" key="1">
    <citation type="submission" date="2020-04" db="EMBL/GenBank/DDBJ databases">
        <title>Genome sequencing of novel species.</title>
        <authorList>
            <person name="Heo J."/>
            <person name="Kim S.-J."/>
            <person name="Kim J.-S."/>
            <person name="Hong S.-B."/>
            <person name="Kwon S.-W."/>
        </authorList>
    </citation>
    <scope>NUCLEOTIDE SEQUENCE [LARGE SCALE GENOMIC DNA]</scope>
    <source>
        <strain evidence="1 2">F39-2</strain>
    </source>
</reference>
<dbReference type="Gene3D" id="2.60.40.1120">
    <property type="entry name" value="Carboxypeptidase-like, regulatory domain"/>
    <property type="match status" value="1"/>
</dbReference>
<keyword evidence="1" id="KW-0121">Carboxypeptidase</keyword>
<dbReference type="KEGG" id="mrob:HH214_19960"/>
<evidence type="ECO:0000313" key="1">
    <source>
        <dbReference type="EMBL" id="QJD97989.1"/>
    </source>
</evidence>
<organism evidence="1 2">
    <name type="scientific">Mucilaginibacter robiniae</name>
    <dbReference type="NCBI Taxonomy" id="2728022"/>
    <lineage>
        <taxon>Bacteria</taxon>
        <taxon>Pseudomonadati</taxon>
        <taxon>Bacteroidota</taxon>
        <taxon>Sphingobacteriia</taxon>
        <taxon>Sphingobacteriales</taxon>
        <taxon>Sphingobacteriaceae</taxon>
        <taxon>Mucilaginibacter</taxon>
    </lineage>
</organism>
<dbReference type="SUPFAM" id="SSF49452">
    <property type="entry name" value="Starch-binding domain-like"/>
    <property type="match status" value="1"/>
</dbReference>
<dbReference type="InterPro" id="IPR013784">
    <property type="entry name" value="Carb-bd-like_fold"/>
</dbReference>
<dbReference type="Pfam" id="PF13715">
    <property type="entry name" value="CarbopepD_reg_2"/>
    <property type="match status" value="1"/>
</dbReference>
<keyword evidence="1" id="KW-0378">Hydrolase</keyword>
<keyword evidence="2" id="KW-1185">Reference proteome</keyword>
<dbReference type="GO" id="GO:0004180">
    <property type="term" value="F:carboxypeptidase activity"/>
    <property type="evidence" value="ECO:0007669"/>
    <property type="project" value="UniProtKB-KW"/>
</dbReference>
<keyword evidence="1" id="KW-0645">Protease</keyword>
<proteinExistence type="predicted"/>
<gene>
    <name evidence="1" type="ORF">HH214_19960</name>
</gene>
<sequence>MRFYWAFLIGIIISFTAKAQTGVITGKVLRMDTKKPVSGASVFLSNATFGTTTADDGTFRLIGVKPGQYELVITSVGLEEFTQSVLVGPEPVTVNAELLPRVLELHDVIITSGGNWKANYEMFVKEFLGVSDDAHKCRILNPHDINLIYHKSKRTLEASSYDFINIENRAIGYKVKFLINEFKVDNYNNTISWQGKVLYEELPGSASQKALWEKRRQEIYYGSSMHFFRSLVSDHFNQDGFVIRTLYRRPNPQRPKEEIIQKKLDQFREVNRDSMNYWVNKENLNRYDDNLSRTPLLPEQVIRKTEQSGIYALTFPGCLYVVYTKKRETVDFKDIYRPLDWDNYETSVITLYKPYALFDLNGVVVSSQSTLYEGTWSKSKIAELLPVDYSPGEMKK</sequence>
<dbReference type="RefSeq" id="WP_169610654.1">
    <property type="nucleotide sequence ID" value="NZ_CP051682.1"/>
</dbReference>
<evidence type="ECO:0000313" key="2">
    <source>
        <dbReference type="Proteomes" id="UP000503278"/>
    </source>
</evidence>
<dbReference type="Proteomes" id="UP000503278">
    <property type="component" value="Chromosome"/>
</dbReference>
<dbReference type="GO" id="GO:0030246">
    <property type="term" value="F:carbohydrate binding"/>
    <property type="evidence" value="ECO:0007669"/>
    <property type="project" value="InterPro"/>
</dbReference>
<dbReference type="EMBL" id="CP051682">
    <property type="protein sequence ID" value="QJD97989.1"/>
    <property type="molecule type" value="Genomic_DNA"/>
</dbReference>
<protein>
    <submittedName>
        <fullName evidence="1">Carboxypeptidase-like regulatory domain-containing protein</fullName>
    </submittedName>
</protein>
<name>A0A7L5E6M1_9SPHI</name>
<accession>A0A7L5E6M1</accession>
<dbReference type="AlphaFoldDB" id="A0A7L5E6M1"/>